<dbReference type="Proteomes" id="UP000199437">
    <property type="component" value="Unassembled WGS sequence"/>
</dbReference>
<feature type="transmembrane region" description="Helical" evidence="1">
    <location>
        <begin position="12"/>
        <end position="29"/>
    </location>
</feature>
<proteinExistence type="predicted"/>
<organism evidence="3 4">
    <name type="scientific">Roseivirga pacifica</name>
    <dbReference type="NCBI Taxonomy" id="1267423"/>
    <lineage>
        <taxon>Bacteria</taxon>
        <taxon>Pseudomonadati</taxon>
        <taxon>Bacteroidota</taxon>
        <taxon>Cytophagia</taxon>
        <taxon>Cytophagales</taxon>
        <taxon>Roseivirgaceae</taxon>
        <taxon>Roseivirga</taxon>
    </lineage>
</organism>
<evidence type="ECO:0000313" key="3">
    <source>
        <dbReference type="EMBL" id="SEV89511.1"/>
    </source>
</evidence>
<keyword evidence="1" id="KW-1133">Transmembrane helix</keyword>
<evidence type="ECO:0000256" key="1">
    <source>
        <dbReference type="SAM" id="Phobius"/>
    </source>
</evidence>
<keyword evidence="4" id="KW-1185">Reference proteome</keyword>
<reference evidence="4" key="1">
    <citation type="submission" date="2016-10" db="EMBL/GenBank/DDBJ databases">
        <authorList>
            <person name="Varghese N."/>
            <person name="Submissions S."/>
        </authorList>
    </citation>
    <scope>NUCLEOTIDE SEQUENCE [LARGE SCALE GENOMIC DNA]</scope>
    <source>
        <strain evidence="4">CGMCC 1.12402</strain>
    </source>
</reference>
<feature type="transmembrane region" description="Helical" evidence="1">
    <location>
        <begin position="35"/>
        <end position="55"/>
    </location>
</feature>
<evidence type="ECO:0000259" key="2">
    <source>
        <dbReference type="Pfam" id="PF00892"/>
    </source>
</evidence>
<accession>A0A1I0MMA6</accession>
<sequence length="294" mass="32635">MAEINHLNSRYYIEGLLAVLIFGITPLFIKEVSANAYTIGLVRLVIGSSFLFVMAKPSKLKKLNKSEWKALVFIGLLFGVHWITYFISIKLATPSMGILAVSSFGLHMIYLNWIIKGQKPKAMDLFTVLLAVTGIFFIVPEFTLKNNLTAGILIGLVSGLLFAGLPFLQQKHQSISSFSRAFGQYAFALPVFLLFTHKTNWTLSTTDWWYLIILGTLCTVVAHTLWLRATTMLEPTTTSLIFYLGTPIAMTCSYFFLDEPMGTSKVIGAGLIISANVLGVISRSRKKLKSTSVK</sequence>
<feature type="transmembrane region" description="Helical" evidence="1">
    <location>
        <begin position="148"/>
        <end position="168"/>
    </location>
</feature>
<dbReference type="STRING" id="1267423.SAMN05216290_0528"/>
<feature type="domain" description="EamA" evidence="2">
    <location>
        <begin position="150"/>
        <end position="275"/>
    </location>
</feature>
<feature type="transmembrane region" description="Helical" evidence="1">
    <location>
        <begin position="208"/>
        <end position="228"/>
    </location>
</feature>
<dbReference type="AlphaFoldDB" id="A0A1I0MMA6"/>
<dbReference type="PANTHER" id="PTHR22911">
    <property type="entry name" value="ACYL-MALONYL CONDENSING ENZYME-RELATED"/>
    <property type="match status" value="1"/>
</dbReference>
<feature type="transmembrane region" description="Helical" evidence="1">
    <location>
        <begin position="240"/>
        <end position="257"/>
    </location>
</feature>
<dbReference type="InterPro" id="IPR000620">
    <property type="entry name" value="EamA_dom"/>
</dbReference>
<dbReference type="OrthoDB" id="9150437at2"/>
<protein>
    <submittedName>
        <fullName evidence="3">EamA domain-containing membrane protein RarD</fullName>
    </submittedName>
</protein>
<dbReference type="InterPro" id="IPR037185">
    <property type="entry name" value="EmrE-like"/>
</dbReference>
<keyword evidence="1" id="KW-0472">Membrane</keyword>
<dbReference type="SUPFAM" id="SSF103481">
    <property type="entry name" value="Multidrug resistance efflux transporter EmrE"/>
    <property type="match status" value="2"/>
</dbReference>
<feature type="domain" description="EamA" evidence="2">
    <location>
        <begin position="14"/>
        <end position="139"/>
    </location>
</feature>
<feature type="transmembrane region" description="Helical" evidence="1">
    <location>
        <begin position="180"/>
        <end position="196"/>
    </location>
</feature>
<dbReference type="Gene3D" id="1.10.3730.20">
    <property type="match status" value="1"/>
</dbReference>
<feature type="transmembrane region" description="Helical" evidence="1">
    <location>
        <begin position="122"/>
        <end position="142"/>
    </location>
</feature>
<dbReference type="EMBL" id="FOIR01000001">
    <property type="protein sequence ID" value="SEV89511.1"/>
    <property type="molecule type" value="Genomic_DNA"/>
</dbReference>
<gene>
    <name evidence="3" type="ORF">SAMN05216290_0528</name>
</gene>
<feature type="transmembrane region" description="Helical" evidence="1">
    <location>
        <begin position="67"/>
        <end position="89"/>
    </location>
</feature>
<dbReference type="GO" id="GO:0016020">
    <property type="term" value="C:membrane"/>
    <property type="evidence" value="ECO:0007669"/>
    <property type="project" value="InterPro"/>
</dbReference>
<feature type="transmembrane region" description="Helical" evidence="1">
    <location>
        <begin position="263"/>
        <end position="281"/>
    </location>
</feature>
<dbReference type="RefSeq" id="WP_090256834.1">
    <property type="nucleotide sequence ID" value="NZ_FOIR01000001.1"/>
</dbReference>
<evidence type="ECO:0000313" key="4">
    <source>
        <dbReference type="Proteomes" id="UP000199437"/>
    </source>
</evidence>
<name>A0A1I0MMA6_9BACT</name>
<dbReference type="Pfam" id="PF00892">
    <property type="entry name" value="EamA"/>
    <property type="match status" value="2"/>
</dbReference>
<keyword evidence="1" id="KW-0812">Transmembrane</keyword>
<feature type="transmembrane region" description="Helical" evidence="1">
    <location>
        <begin position="95"/>
        <end position="115"/>
    </location>
</feature>
<dbReference type="GeneID" id="99985287"/>